<name>A0A1I0BA63_9FIRM</name>
<keyword evidence="3" id="KW-0808">Transferase</keyword>
<keyword evidence="3" id="KW-0418">Kinase</keyword>
<dbReference type="InterPro" id="IPR036393">
    <property type="entry name" value="AceGlu_kinase-like_sf"/>
</dbReference>
<dbReference type="RefSeq" id="WP_092351210.1">
    <property type="nucleotide sequence ID" value="NZ_CAMJBU010000208.1"/>
</dbReference>
<dbReference type="Pfam" id="PF00696">
    <property type="entry name" value="AA_kinase"/>
    <property type="match status" value="1"/>
</dbReference>
<protein>
    <submittedName>
        <fullName evidence="3">Aspartate kinase</fullName>
    </submittedName>
</protein>
<dbReference type="GO" id="GO:0005829">
    <property type="term" value="C:cytosol"/>
    <property type="evidence" value="ECO:0007669"/>
    <property type="project" value="TreeGrafter"/>
</dbReference>
<dbReference type="OrthoDB" id="9799110at2"/>
<dbReference type="InterPro" id="IPR018042">
    <property type="entry name" value="Aspartate_kinase_CS"/>
</dbReference>
<dbReference type="PANTHER" id="PTHR21499">
    <property type="entry name" value="ASPARTATE KINASE"/>
    <property type="match status" value="1"/>
</dbReference>
<dbReference type="SUPFAM" id="SSF53633">
    <property type="entry name" value="Carbamate kinase-like"/>
    <property type="match status" value="1"/>
</dbReference>
<dbReference type="InterPro" id="IPR001048">
    <property type="entry name" value="Asp/Glu/Uridylate_kinase"/>
</dbReference>
<evidence type="ECO:0000259" key="2">
    <source>
        <dbReference type="Pfam" id="PF00696"/>
    </source>
</evidence>
<gene>
    <name evidence="3" type="ORF">SAMN04489758_10111</name>
</gene>
<dbReference type="Proteomes" id="UP000198558">
    <property type="component" value="Unassembled WGS sequence"/>
</dbReference>
<dbReference type="AlphaFoldDB" id="A0A1I0BA63"/>
<dbReference type="GO" id="GO:0009089">
    <property type="term" value="P:lysine biosynthetic process via diaminopimelate"/>
    <property type="evidence" value="ECO:0007669"/>
    <property type="project" value="TreeGrafter"/>
</dbReference>
<dbReference type="GO" id="GO:0009090">
    <property type="term" value="P:homoserine biosynthetic process"/>
    <property type="evidence" value="ECO:0007669"/>
    <property type="project" value="TreeGrafter"/>
</dbReference>
<dbReference type="Gene3D" id="3.40.1160.10">
    <property type="entry name" value="Acetylglutamate kinase-like"/>
    <property type="match status" value="1"/>
</dbReference>
<dbReference type="GO" id="GO:0004072">
    <property type="term" value="F:aspartate kinase activity"/>
    <property type="evidence" value="ECO:0007669"/>
    <property type="project" value="UniProtKB-EC"/>
</dbReference>
<proteinExistence type="inferred from homology"/>
<feature type="domain" description="Aspartate/glutamate/uridylate kinase" evidence="2">
    <location>
        <begin position="1"/>
        <end position="210"/>
    </location>
</feature>
<reference evidence="4" key="1">
    <citation type="submission" date="2016-10" db="EMBL/GenBank/DDBJ databases">
        <authorList>
            <person name="Varghese N."/>
            <person name="Submissions S."/>
        </authorList>
    </citation>
    <scope>NUCLEOTIDE SEQUENCE [LARGE SCALE GENOMIC DNA]</scope>
    <source>
        <strain evidence="4">DSM 1551</strain>
    </source>
</reference>
<comment type="similarity">
    <text evidence="1">Belongs to the aspartokinase family.</text>
</comment>
<keyword evidence="4" id="KW-1185">Reference proteome</keyword>
<accession>A0A1I0BA63</accession>
<dbReference type="PROSITE" id="PS00324">
    <property type="entry name" value="ASPARTOKINASE"/>
    <property type="match status" value="1"/>
</dbReference>
<evidence type="ECO:0000313" key="4">
    <source>
        <dbReference type="Proteomes" id="UP000198558"/>
    </source>
</evidence>
<evidence type="ECO:0000313" key="3">
    <source>
        <dbReference type="EMBL" id="SET03037.1"/>
    </source>
</evidence>
<organism evidence="3 4">
    <name type="scientific">Thomasclavelia cocleata</name>
    <dbReference type="NCBI Taxonomy" id="69824"/>
    <lineage>
        <taxon>Bacteria</taxon>
        <taxon>Bacillati</taxon>
        <taxon>Bacillota</taxon>
        <taxon>Erysipelotrichia</taxon>
        <taxon>Erysipelotrichales</taxon>
        <taxon>Coprobacillaceae</taxon>
        <taxon>Thomasclavelia</taxon>
    </lineage>
</organism>
<sequence length="353" mass="41131">MYKVLKFGGTSLRDNDSISAVSRIIKKNLNHKLIVIVSAMGRYPEPYATDTLKELVSWQLSYDEYSRIVSCGETISSVVLSSELRKKNIKAISLSSLQAGLKVRGNRLVDFDKEKVIEYFKKYDVIILPGFQGVDKYKNVRILQQGDSDYSAVYIARRMDLDEVYIYSDVCGIYTGDPKYISDARLIKHVGYRQALDLAKHKARIICYKALLEGYHKDGFKINLRSIYNDSIGTLINHDDTKIKTMSIDFNYWLIRFDEEIVKKDFNYLFDKYENDYLVLEENLHKLKTKYTKIDAYTKVHFVGCELENDDIYRDFLEKFALTSNKEADSYYVKVKMQKQDINLLHDLIVRSD</sequence>
<dbReference type="EMBL" id="FOIN01000001">
    <property type="protein sequence ID" value="SET03037.1"/>
    <property type="molecule type" value="Genomic_DNA"/>
</dbReference>
<dbReference type="GO" id="GO:0005524">
    <property type="term" value="F:ATP binding"/>
    <property type="evidence" value="ECO:0007669"/>
    <property type="project" value="UniProtKB-KW"/>
</dbReference>
<evidence type="ECO:0000256" key="1">
    <source>
        <dbReference type="ARBA" id="ARBA00010122"/>
    </source>
</evidence>
<dbReference type="PANTHER" id="PTHR21499:SF59">
    <property type="entry name" value="ASPARTOKINASE"/>
    <property type="match status" value="1"/>
</dbReference>
<dbReference type="GeneID" id="78287059"/>